<name>A0A9X8Y7M0_9FIRM</name>
<dbReference type="InterPro" id="IPR043129">
    <property type="entry name" value="ATPase_NBD"/>
</dbReference>
<comment type="similarity">
    <text evidence="1">Belongs to the FGGY kinase family.</text>
</comment>
<dbReference type="EMBL" id="SLUK01000010">
    <property type="protein sequence ID" value="TCL42406.1"/>
    <property type="molecule type" value="Genomic_DNA"/>
</dbReference>
<evidence type="ECO:0000259" key="8">
    <source>
        <dbReference type="Pfam" id="PF00370"/>
    </source>
</evidence>
<dbReference type="Pfam" id="PF00370">
    <property type="entry name" value="FGGY_N"/>
    <property type="match status" value="1"/>
</dbReference>
<proteinExistence type="inferred from homology"/>
<sequence length="494" mass="54801">MQKHVLAIDLGASSGRAILGQYRDGQLGLGEVHRFPNDPVAVGGELYWDFLRLFHEIKQGLRHAGRVDSAGIDTWAVDYGLLDGAGRLLANPYHYRDRRTDGIADRVYESVPARELYARTGIQYAPFNTVFQLCADLWQRPEILKQARHMLLLPDLIGYYLTGQMGAEYTNASTTALLGVHTRGWDRELCGRLSLPYRLFLPLRQPGSELGVLTPALQEELLLPAVPILSVASHDTASAVAALPLEEGEECPAYISCGTWSLFGTELPAPLASEETRALNFTNEGGVNGTIRFLKNIMGSWLIQESRRQWEKEGHSLSFSDLEELAQREEPYRSFIDVDDPVLIQPGDIPSRIKSLCARSGQPVPEGIGQVTQCIYSSLAMKYRLTLDQLEQVTGRRFPLLHMIGGGIQSKLLCQMTADCTAIPVEAGPVEATALGNIAVQLIALRALPDLAAARRCIRRSFPVARYLPRGDTLQQKIRYLQYQKAVLPPKKEL</sequence>
<keyword evidence="4" id="KW-0418">Kinase</keyword>
<organism evidence="10 11">
    <name type="scientific">Harryflintia acetispora</name>
    <dbReference type="NCBI Taxonomy" id="1849041"/>
    <lineage>
        <taxon>Bacteria</taxon>
        <taxon>Bacillati</taxon>
        <taxon>Bacillota</taxon>
        <taxon>Clostridia</taxon>
        <taxon>Eubacteriales</taxon>
        <taxon>Oscillospiraceae</taxon>
        <taxon>Harryflintia</taxon>
    </lineage>
</organism>
<evidence type="ECO:0000313" key="11">
    <source>
        <dbReference type="Proteomes" id="UP000294682"/>
    </source>
</evidence>
<evidence type="ECO:0000256" key="7">
    <source>
        <dbReference type="ARBA" id="ARBA00023308"/>
    </source>
</evidence>
<evidence type="ECO:0000259" key="9">
    <source>
        <dbReference type="Pfam" id="PF02782"/>
    </source>
</evidence>
<dbReference type="PANTHER" id="PTHR10196:SF93">
    <property type="entry name" value="L-RHAMNULOKINASE"/>
    <property type="match status" value="1"/>
</dbReference>
<dbReference type="InterPro" id="IPR018484">
    <property type="entry name" value="FGGY_N"/>
</dbReference>
<comment type="caution">
    <text evidence="10">The sequence shown here is derived from an EMBL/GenBank/DDBJ whole genome shotgun (WGS) entry which is preliminary data.</text>
</comment>
<evidence type="ECO:0000256" key="1">
    <source>
        <dbReference type="ARBA" id="ARBA00009156"/>
    </source>
</evidence>
<dbReference type="PANTHER" id="PTHR10196">
    <property type="entry name" value="SUGAR KINASE"/>
    <property type="match status" value="1"/>
</dbReference>
<evidence type="ECO:0000256" key="2">
    <source>
        <dbReference type="ARBA" id="ARBA00022679"/>
    </source>
</evidence>
<evidence type="ECO:0000256" key="4">
    <source>
        <dbReference type="ARBA" id="ARBA00022777"/>
    </source>
</evidence>
<accession>A0A9X8Y7M0</accession>
<dbReference type="InterPro" id="IPR018485">
    <property type="entry name" value="FGGY_C"/>
</dbReference>
<dbReference type="GO" id="GO:0008993">
    <property type="term" value="F:rhamnulokinase activity"/>
    <property type="evidence" value="ECO:0007669"/>
    <property type="project" value="InterPro"/>
</dbReference>
<protein>
    <submittedName>
        <fullName evidence="10">Rhamnulokinase</fullName>
    </submittedName>
</protein>
<dbReference type="InterPro" id="IPR013449">
    <property type="entry name" value="Rhamnulokinase"/>
</dbReference>
<evidence type="ECO:0000256" key="3">
    <source>
        <dbReference type="ARBA" id="ARBA00022741"/>
    </source>
</evidence>
<keyword evidence="5" id="KW-0067">ATP-binding</keyword>
<keyword evidence="7" id="KW-0684">Rhamnose metabolism</keyword>
<dbReference type="Proteomes" id="UP000294682">
    <property type="component" value="Unassembled WGS sequence"/>
</dbReference>
<reference evidence="10 11" key="1">
    <citation type="submission" date="2019-03" db="EMBL/GenBank/DDBJ databases">
        <title>Genomic Encyclopedia of Type Strains, Phase IV (KMG-IV): sequencing the most valuable type-strain genomes for metagenomic binning, comparative biology and taxonomic classification.</title>
        <authorList>
            <person name="Goeker M."/>
        </authorList>
    </citation>
    <scope>NUCLEOTIDE SEQUENCE [LARGE SCALE GENOMIC DNA]</scope>
    <source>
        <strain evidence="10 11">DSM 100433</strain>
    </source>
</reference>
<dbReference type="AlphaFoldDB" id="A0A9X8Y7M0"/>
<dbReference type="Pfam" id="PF02782">
    <property type="entry name" value="FGGY_C"/>
    <property type="match status" value="1"/>
</dbReference>
<gene>
    <name evidence="10" type="ORF">EDD78_11030</name>
</gene>
<dbReference type="Gene3D" id="3.30.420.40">
    <property type="match status" value="2"/>
</dbReference>
<evidence type="ECO:0000256" key="6">
    <source>
        <dbReference type="ARBA" id="ARBA00023157"/>
    </source>
</evidence>
<dbReference type="GO" id="GO:0005829">
    <property type="term" value="C:cytosol"/>
    <property type="evidence" value="ECO:0007669"/>
    <property type="project" value="TreeGrafter"/>
</dbReference>
<dbReference type="GO" id="GO:0004370">
    <property type="term" value="F:glycerol kinase activity"/>
    <property type="evidence" value="ECO:0007669"/>
    <property type="project" value="TreeGrafter"/>
</dbReference>
<keyword evidence="6" id="KW-1015">Disulfide bond</keyword>
<dbReference type="GO" id="GO:0005524">
    <property type="term" value="F:ATP binding"/>
    <property type="evidence" value="ECO:0007669"/>
    <property type="project" value="UniProtKB-KW"/>
</dbReference>
<dbReference type="SUPFAM" id="SSF53067">
    <property type="entry name" value="Actin-like ATPase domain"/>
    <property type="match status" value="2"/>
</dbReference>
<evidence type="ECO:0000313" key="10">
    <source>
        <dbReference type="EMBL" id="TCL42406.1"/>
    </source>
</evidence>
<dbReference type="RefSeq" id="WP_132084953.1">
    <property type="nucleotide sequence ID" value="NZ_SLUK01000010.1"/>
</dbReference>
<keyword evidence="11" id="KW-1185">Reference proteome</keyword>
<dbReference type="CDD" id="cd07771">
    <property type="entry name" value="ASKHA_NBD_FGGY_RhaB-like"/>
    <property type="match status" value="1"/>
</dbReference>
<dbReference type="GO" id="GO:0019301">
    <property type="term" value="P:rhamnose catabolic process"/>
    <property type="evidence" value="ECO:0007669"/>
    <property type="project" value="InterPro"/>
</dbReference>
<evidence type="ECO:0000256" key="5">
    <source>
        <dbReference type="ARBA" id="ARBA00022840"/>
    </source>
</evidence>
<keyword evidence="2" id="KW-0808">Transferase</keyword>
<dbReference type="GO" id="GO:0006071">
    <property type="term" value="P:glycerol metabolic process"/>
    <property type="evidence" value="ECO:0007669"/>
    <property type="project" value="TreeGrafter"/>
</dbReference>
<feature type="domain" description="Carbohydrate kinase FGGY N-terminal" evidence="8">
    <location>
        <begin position="5"/>
        <end position="240"/>
    </location>
</feature>
<keyword evidence="3" id="KW-0547">Nucleotide-binding</keyword>
<feature type="domain" description="Carbohydrate kinase FGGY C-terminal" evidence="9">
    <location>
        <begin position="253"/>
        <end position="444"/>
    </location>
</feature>